<comment type="caution">
    <text evidence="2">The sequence shown here is derived from an EMBL/GenBank/DDBJ whole genome shotgun (WGS) entry which is preliminary data.</text>
</comment>
<reference evidence="2 3" key="1">
    <citation type="submission" date="2019-03" db="EMBL/GenBank/DDBJ databases">
        <title>First draft genome of Liparis tanakae, snailfish: a comprehensive survey of snailfish specific genes.</title>
        <authorList>
            <person name="Kim W."/>
            <person name="Song I."/>
            <person name="Jeong J.-H."/>
            <person name="Kim D."/>
            <person name="Kim S."/>
            <person name="Ryu S."/>
            <person name="Song J.Y."/>
            <person name="Lee S.K."/>
        </authorList>
    </citation>
    <scope>NUCLEOTIDE SEQUENCE [LARGE SCALE GENOMIC DNA]</scope>
    <source>
        <tissue evidence="2">Muscle</tissue>
    </source>
</reference>
<feature type="compositionally biased region" description="Basic residues" evidence="1">
    <location>
        <begin position="24"/>
        <end position="36"/>
    </location>
</feature>
<gene>
    <name evidence="2" type="ORF">EYF80_048648</name>
</gene>
<dbReference type="EMBL" id="SRLO01001128">
    <property type="protein sequence ID" value="TNN41188.1"/>
    <property type="molecule type" value="Genomic_DNA"/>
</dbReference>
<accession>A0A4Z2FJ25</accession>
<evidence type="ECO:0000313" key="2">
    <source>
        <dbReference type="EMBL" id="TNN41188.1"/>
    </source>
</evidence>
<feature type="region of interest" description="Disordered" evidence="1">
    <location>
        <begin position="16"/>
        <end position="71"/>
    </location>
</feature>
<dbReference type="Proteomes" id="UP000314294">
    <property type="component" value="Unassembled WGS sequence"/>
</dbReference>
<sequence length="71" mass="7234">MSAARQIPTGIYSTVIGDRESHGGRRAAGGRRHCARRAQADGSGLGGCQFESWGSGSLGTPSKGSGVWTNG</sequence>
<protein>
    <submittedName>
        <fullName evidence="2">Uncharacterized protein</fullName>
    </submittedName>
</protein>
<organism evidence="2 3">
    <name type="scientific">Liparis tanakae</name>
    <name type="common">Tanaka's snailfish</name>
    <dbReference type="NCBI Taxonomy" id="230148"/>
    <lineage>
        <taxon>Eukaryota</taxon>
        <taxon>Metazoa</taxon>
        <taxon>Chordata</taxon>
        <taxon>Craniata</taxon>
        <taxon>Vertebrata</taxon>
        <taxon>Euteleostomi</taxon>
        <taxon>Actinopterygii</taxon>
        <taxon>Neopterygii</taxon>
        <taxon>Teleostei</taxon>
        <taxon>Neoteleostei</taxon>
        <taxon>Acanthomorphata</taxon>
        <taxon>Eupercaria</taxon>
        <taxon>Perciformes</taxon>
        <taxon>Cottioidei</taxon>
        <taxon>Cottales</taxon>
        <taxon>Liparidae</taxon>
        <taxon>Liparis</taxon>
    </lineage>
</organism>
<dbReference type="AlphaFoldDB" id="A0A4Z2FJ25"/>
<proteinExistence type="predicted"/>
<name>A0A4Z2FJ25_9TELE</name>
<feature type="compositionally biased region" description="Polar residues" evidence="1">
    <location>
        <begin position="52"/>
        <end position="71"/>
    </location>
</feature>
<evidence type="ECO:0000313" key="3">
    <source>
        <dbReference type="Proteomes" id="UP000314294"/>
    </source>
</evidence>
<keyword evidence="3" id="KW-1185">Reference proteome</keyword>
<evidence type="ECO:0000256" key="1">
    <source>
        <dbReference type="SAM" id="MobiDB-lite"/>
    </source>
</evidence>